<dbReference type="HOGENOM" id="CLU_748374_0_0_1"/>
<feature type="region of interest" description="Disordered" evidence="1">
    <location>
        <begin position="1"/>
        <end position="28"/>
    </location>
</feature>
<dbReference type="GeneID" id="11495383"/>
<dbReference type="GO" id="GO:0000245">
    <property type="term" value="P:spliceosomal complex assembly"/>
    <property type="evidence" value="ECO:0007669"/>
    <property type="project" value="EnsemblFungi"/>
</dbReference>
<gene>
    <name evidence="2" type="primary">NDAI0A05250</name>
    <name evidence="2" type="ordered locus">NDAI_0A05250</name>
</gene>
<dbReference type="KEGG" id="ndi:NDAI_0A05250"/>
<dbReference type="InterPro" id="IPR023251">
    <property type="entry name" value="Brr1"/>
</dbReference>
<dbReference type="eggNOG" id="ENOG502S02X">
    <property type="taxonomic scope" value="Eukaryota"/>
</dbReference>
<feature type="compositionally biased region" description="Low complexity" evidence="1">
    <location>
        <begin position="8"/>
        <end position="18"/>
    </location>
</feature>
<organism evidence="2 3">
    <name type="scientific">Naumovozyma dairenensis (strain ATCC 10597 / BCRC 20456 / CBS 421 / NBRC 0211 / NRRL Y-12639)</name>
    <name type="common">Saccharomyces dairenensis</name>
    <dbReference type="NCBI Taxonomy" id="1071378"/>
    <lineage>
        <taxon>Eukaryota</taxon>
        <taxon>Fungi</taxon>
        <taxon>Dikarya</taxon>
        <taxon>Ascomycota</taxon>
        <taxon>Saccharomycotina</taxon>
        <taxon>Saccharomycetes</taxon>
        <taxon>Saccharomycetales</taxon>
        <taxon>Saccharomycetaceae</taxon>
        <taxon>Naumovozyma</taxon>
    </lineage>
</organism>
<reference evidence="2 3" key="1">
    <citation type="journal article" date="2011" name="Proc. Natl. Acad. Sci. U.S.A.">
        <title>Evolutionary erosion of yeast sex chromosomes by mating-type switching accidents.</title>
        <authorList>
            <person name="Gordon J.L."/>
            <person name="Armisen D."/>
            <person name="Proux-Wera E."/>
            <person name="Oheigeartaigh S.S."/>
            <person name="Byrne K.P."/>
            <person name="Wolfe K.H."/>
        </authorList>
    </citation>
    <scope>NUCLEOTIDE SEQUENCE [LARGE SCALE GENOMIC DNA]</scope>
    <source>
        <strain evidence="3">ATCC 10597 / BCRC 20456 / CBS 421 / NBRC 0211 / NRRL Y-12639</strain>
    </source>
</reference>
<dbReference type="GO" id="GO:0017069">
    <property type="term" value="F:snRNA binding"/>
    <property type="evidence" value="ECO:0007669"/>
    <property type="project" value="EnsemblFungi"/>
</dbReference>
<dbReference type="OrthoDB" id="428895at2759"/>
<proteinExistence type="predicted"/>
<dbReference type="GO" id="GO:0000387">
    <property type="term" value="P:spliceosomal snRNP assembly"/>
    <property type="evidence" value="ECO:0007669"/>
    <property type="project" value="InterPro"/>
</dbReference>
<protein>
    <submittedName>
        <fullName evidence="2">Uncharacterized protein</fullName>
    </submittedName>
</protein>
<dbReference type="Gene3D" id="1.20.58.1070">
    <property type="match status" value="1"/>
</dbReference>
<evidence type="ECO:0000313" key="3">
    <source>
        <dbReference type="Proteomes" id="UP000000689"/>
    </source>
</evidence>
<keyword evidence="3" id="KW-1185">Reference proteome</keyword>
<feature type="compositionally biased region" description="Basic and acidic residues" evidence="1">
    <location>
        <begin position="19"/>
        <end position="28"/>
    </location>
</feature>
<dbReference type="InterPro" id="IPR035426">
    <property type="entry name" value="Gemin2/Brr1"/>
</dbReference>
<dbReference type="Pfam" id="PF04938">
    <property type="entry name" value="SIP1"/>
    <property type="match status" value="1"/>
</dbReference>
<dbReference type="Proteomes" id="UP000000689">
    <property type="component" value="Chromosome 1"/>
</dbReference>
<accession>G0W4E2</accession>
<dbReference type="STRING" id="1071378.G0W4E2"/>
<evidence type="ECO:0000313" key="2">
    <source>
        <dbReference type="EMBL" id="CCD22680.1"/>
    </source>
</evidence>
<dbReference type="PRINTS" id="PR02039">
    <property type="entry name" value="SPLICEFRBRR1"/>
</dbReference>
<dbReference type="EMBL" id="HE580267">
    <property type="protein sequence ID" value="CCD22680.1"/>
    <property type="molecule type" value="Genomic_DNA"/>
</dbReference>
<dbReference type="RefSeq" id="XP_003667923.1">
    <property type="nucleotide sequence ID" value="XM_003667875.1"/>
</dbReference>
<sequence length="390" mass="45285">MAKKNKSKGNNSNINQNRNNRDLRTDPEKQTINPIFGQAPAFAINDSLVDPQVVAYLRDVRQEALRTTVTRIPEQKKVKPIVTASMYDDDEKIADNTPLRSRYESDVTQMSATMSVFPDKLIQFRQNMEQCIEWFKTARNSLIQNGYRYDDTTLNLLVYYFKKYLEERNDQDDYVKHLAEVLQHHFVENEDDSLIIDNEWAERTLAKIREGEVRTIDDIKKFISGNSYEPYGFSQWYEYLLTTEPTHSCFCSVINGRNIWILVQYYQQGLLEKIYSNDQNSDRLNVWLLYILFHLPNNITANSTSLLRDLGKKCQNIILRNVSNAGGPEPSDVNSGLLVFTNELNNLSIPQPPEYPFTIVDLTLIVISELYGQKDLINWETVYCASKQDK</sequence>
<dbReference type="GO" id="GO:0030532">
    <property type="term" value="C:small nuclear ribonucleoprotein complex"/>
    <property type="evidence" value="ECO:0007669"/>
    <property type="project" value="EnsemblFungi"/>
</dbReference>
<evidence type="ECO:0000256" key="1">
    <source>
        <dbReference type="SAM" id="MobiDB-lite"/>
    </source>
</evidence>
<dbReference type="AlphaFoldDB" id="G0W4E2"/>
<dbReference type="OMA" id="NEPSHSI"/>
<name>G0W4E2_NAUDC</name>